<dbReference type="GO" id="GO:0045505">
    <property type="term" value="F:dynein intermediate chain binding"/>
    <property type="evidence" value="ECO:0000318"/>
    <property type="project" value="GO_Central"/>
</dbReference>
<evidence type="ECO:0000256" key="5">
    <source>
        <dbReference type="ARBA" id="ARBA00023017"/>
    </source>
</evidence>
<evidence type="ECO:0000256" key="7">
    <source>
        <dbReference type="ARBA" id="ARBA00023212"/>
    </source>
</evidence>
<organism evidence="9 10">
    <name type="scientific">Pan troglodytes</name>
    <name type="common">Chimpanzee</name>
    <dbReference type="NCBI Taxonomy" id="9598"/>
    <lineage>
        <taxon>Eukaryota</taxon>
        <taxon>Metazoa</taxon>
        <taxon>Chordata</taxon>
        <taxon>Craniata</taxon>
        <taxon>Vertebrata</taxon>
        <taxon>Euteleostomi</taxon>
        <taxon>Mammalia</taxon>
        <taxon>Eutheria</taxon>
        <taxon>Euarchontoglires</taxon>
        <taxon>Primates</taxon>
        <taxon>Haplorrhini</taxon>
        <taxon>Catarrhini</taxon>
        <taxon>Hominidae</taxon>
        <taxon>Pan</taxon>
    </lineage>
</organism>
<dbReference type="PANTHER" id="PTHR21255:SF53">
    <property type="entry name" value="DYNEIN LIGHT CHAIN TCTEX-TYPE 1"/>
    <property type="match status" value="1"/>
</dbReference>
<keyword evidence="6" id="KW-0505">Motor protein</keyword>
<keyword evidence="10" id="KW-1185">Reference proteome</keyword>
<keyword evidence="3" id="KW-0963">Cytoplasm</keyword>
<evidence type="ECO:0000256" key="6">
    <source>
        <dbReference type="ARBA" id="ARBA00023175"/>
    </source>
</evidence>
<dbReference type="InterPro" id="IPR038586">
    <property type="entry name" value="Tctex-1-like_sf"/>
</dbReference>
<evidence type="ECO:0000256" key="2">
    <source>
        <dbReference type="ARBA" id="ARBA00005361"/>
    </source>
</evidence>
<dbReference type="EMBL" id="AACZ04033632">
    <property type="status" value="NOT_ANNOTATED_CDS"/>
    <property type="molecule type" value="Genomic_DNA"/>
</dbReference>
<dbReference type="InParanoid" id="A0A2I3RWU8"/>
<dbReference type="Ensembl" id="ENSPTRT00000080400.1">
    <property type="protein sequence ID" value="ENSPTRP00000068785.1"/>
    <property type="gene ID" value="ENSPTRG00000050777.1"/>
</dbReference>
<reference evidence="9 10" key="1">
    <citation type="journal article" date="2005" name="Nature">
        <title>Initial sequence of the chimpanzee genome and comparison with the human genome.</title>
        <authorList>
            <consortium name="Chimpanzee sequencing and analysis consortium"/>
        </authorList>
    </citation>
    <scope>NUCLEOTIDE SEQUENCE [LARGE SCALE GENOMIC DNA]</scope>
</reference>
<dbReference type="OMA" id="RWQTELF"/>
<dbReference type="GO" id="GO:0005868">
    <property type="term" value="C:cytoplasmic dynein complex"/>
    <property type="evidence" value="ECO:0000318"/>
    <property type="project" value="GO_Central"/>
</dbReference>
<dbReference type="GO" id="GO:0005874">
    <property type="term" value="C:microtubule"/>
    <property type="evidence" value="ECO:0007669"/>
    <property type="project" value="UniProtKB-KW"/>
</dbReference>
<sequence length="127" mass="13971">ARWQTELFPGGRMGDYQAVEETAFIVEVSNTVKEAVERVIGAGLGGNAYQHSKVNQWTTNVEQTLSQLPKLGKPFKYIVTCVIIQKNGAGSYTASSCFWDSSTDGSYTVRWENKTMYCIVGAFGLSV</sequence>
<dbReference type="GO" id="GO:0007018">
    <property type="term" value="P:microtubule-based movement"/>
    <property type="evidence" value="ECO:0000318"/>
    <property type="project" value="GO_Central"/>
</dbReference>
<dbReference type="FunFam" id="3.30.1140.40:FF:000001">
    <property type="entry name" value="Dynein light chain Tctex-type 1"/>
    <property type="match status" value="1"/>
</dbReference>
<dbReference type="Bgee" id="ENSPTRG00000050777">
    <property type="expression patterns" value="Expressed in hindlimb stylopod muscle and 1 other cell type or tissue"/>
</dbReference>
<evidence type="ECO:0000313" key="9">
    <source>
        <dbReference type="Ensembl" id="ENSPTRP00000068785.1"/>
    </source>
</evidence>
<reference evidence="9" key="3">
    <citation type="submission" date="2025-09" db="UniProtKB">
        <authorList>
            <consortium name="Ensembl"/>
        </authorList>
    </citation>
    <scope>IDENTIFICATION</scope>
</reference>
<dbReference type="InterPro" id="IPR005334">
    <property type="entry name" value="Tctex-1-like"/>
</dbReference>
<proteinExistence type="inferred from homology"/>
<name>A0A2I3RWU8_PANTR</name>
<evidence type="ECO:0000313" key="10">
    <source>
        <dbReference type="Proteomes" id="UP000002277"/>
    </source>
</evidence>
<evidence type="ECO:0000256" key="4">
    <source>
        <dbReference type="ARBA" id="ARBA00022701"/>
    </source>
</evidence>
<evidence type="ECO:0000256" key="3">
    <source>
        <dbReference type="ARBA" id="ARBA00022490"/>
    </source>
</evidence>
<evidence type="ECO:0000256" key="8">
    <source>
        <dbReference type="ARBA" id="ARBA00072460"/>
    </source>
</evidence>
<comment type="similarity">
    <text evidence="2">Belongs to the dynein light chain Tctex-type family.</text>
</comment>
<dbReference type="GO" id="GO:0005737">
    <property type="term" value="C:cytoplasm"/>
    <property type="evidence" value="ECO:0000318"/>
    <property type="project" value="GO_Central"/>
</dbReference>
<dbReference type="Proteomes" id="UP000002277">
    <property type="component" value="Chromosome 4"/>
</dbReference>
<comment type="subcellular location">
    <subcellularLocation>
        <location evidence="1">Cytoplasm</location>
        <location evidence="1">Cytoskeleton</location>
    </subcellularLocation>
</comment>
<dbReference type="Pfam" id="PF03645">
    <property type="entry name" value="Tctex-1"/>
    <property type="match status" value="1"/>
</dbReference>
<dbReference type="GeneTree" id="ENSGT00940000154531"/>
<dbReference type="PANTHER" id="PTHR21255">
    <property type="entry name" value="T-COMPLEX-ASSOCIATED-TESTIS-EXPRESSED 1/ DYNEIN LIGHT CHAIN"/>
    <property type="match status" value="1"/>
</dbReference>
<dbReference type="Gene3D" id="3.30.1140.40">
    <property type="entry name" value="Tctex-1"/>
    <property type="match status" value="1"/>
</dbReference>
<reference evidence="9" key="2">
    <citation type="submission" date="2025-08" db="UniProtKB">
        <authorList>
            <consortium name="Ensembl"/>
        </authorList>
    </citation>
    <scope>IDENTIFICATION</scope>
</reference>
<keyword evidence="5" id="KW-0243">Dynein</keyword>
<accession>A0A2I3RWU8</accession>
<evidence type="ECO:0000256" key="1">
    <source>
        <dbReference type="ARBA" id="ARBA00004245"/>
    </source>
</evidence>
<protein>
    <recommendedName>
        <fullName evidence="8">Dynein light chain Tctex-type 1</fullName>
    </recommendedName>
</protein>
<dbReference type="AlphaFoldDB" id="A0A2I3RWU8"/>
<keyword evidence="7" id="KW-0206">Cytoskeleton</keyword>
<keyword evidence="4" id="KW-0493">Microtubule</keyword>